<dbReference type="PANTHER" id="PTHR43141">
    <property type="entry name" value="CYTOCHROME BD2 SUBUNIT II"/>
    <property type="match status" value="1"/>
</dbReference>
<comment type="subcellular location">
    <subcellularLocation>
        <location evidence="1">Cell membrane</location>
        <topology evidence="1">Multi-pass membrane protein</topology>
    </subcellularLocation>
</comment>
<evidence type="ECO:0000256" key="5">
    <source>
        <dbReference type="ARBA" id="ARBA00022989"/>
    </source>
</evidence>
<dbReference type="EMBL" id="FNLO01000001">
    <property type="protein sequence ID" value="SDV46311.1"/>
    <property type="molecule type" value="Genomic_DNA"/>
</dbReference>
<keyword evidence="5 7" id="KW-1133">Transmembrane helix</keyword>
<dbReference type="Proteomes" id="UP000243719">
    <property type="component" value="Unassembled WGS sequence"/>
</dbReference>
<name>A0A1H2PK28_9BURK</name>
<evidence type="ECO:0000256" key="4">
    <source>
        <dbReference type="ARBA" id="ARBA00022692"/>
    </source>
</evidence>
<proteinExistence type="inferred from homology"/>
<dbReference type="NCBIfam" id="TIGR00203">
    <property type="entry name" value="cydB"/>
    <property type="match status" value="1"/>
</dbReference>
<dbReference type="OrthoDB" id="9776710at2"/>
<dbReference type="GO" id="GO:0009055">
    <property type="term" value="F:electron transfer activity"/>
    <property type="evidence" value="ECO:0007669"/>
    <property type="project" value="TreeGrafter"/>
</dbReference>
<dbReference type="PANTHER" id="PTHR43141:SF4">
    <property type="entry name" value="CYTOCHROME BD2 SUBUNIT II"/>
    <property type="match status" value="1"/>
</dbReference>
<dbReference type="GO" id="GO:0019646">
    <property type="term" value="P:aerobic electron transport chain"/>
    <property type="evidence" value="ECO:0007669"/>
    <property type="project" value="TreeGrafter"/>
</dbReference>
<evidence type="ECO:0000313" key="8">
    <source>
        <dbReference type="EMBL" id="SDV46311.1"/>
    </source>
</evidence>
<dbReference type="RefSeq" id="WP_091903760.1">
    <property type="nucleotide sequence ID" value="NZ_FNLO01000001.1"/>
</dbReference>
<dbReference type="PIRSF" id="PIRSF000267">
    <property type="entry name" value="Cyt_oxidse_sub2"/>
    <property type="match status" value="1"/>
</dbReference>
<comment type="similarity">
    <text evidence="2">Belongs to the cytochrome ubiquinol oxidase subunit 2 family.</text>
</comment>
<feature type="transmembrane region" description="Helical" evidence="7">
    <location>
        <begin position="156"/>
        <end position="178"/>
    </location>
</feature>
<dbReference type="GO" id="GO:0070069">
    <property type="term" value="C:cytochrome complex"/>
    <property type="evidence" value="ECO:0007669"/>
    <property type="project" value="TreeGrafter"/>
</dbReference>
<dbReference type="GO" id="GO:0016682">
    <property type="term" value="F:oxidoreductase activity, acting on diphenols and related substances as donors, oxygen as acceptor"/>
    <property type="evidence" value="ECO:0007669"/>
    <property type="project" value="TreeGrafter"/>
</dbReference>
<organism evidence="8 9">
    <name type="scientific">Chitinasiproducens palmae</name>
    <dbReference type="NCBI Taxonomy" id="1770053"/>
    <lineage>
        <taxon>Bacteria</taxon>
        <taxon>Pseudomonadati</taxon>
        <taxon>Pseudomonadota</taxon>
        <taxon>Betaproteobacteria</taxon>
        <taxon>Burkholderiales</taxon>
        <taxon>Burkholderiaceae</taxon>
        <taxon>Chitinasiproducens</taxon>
    </lineage>
</organism>
<feature type="transmembrane region" description="Helical" evidence="7">
    <location>
        <begin position="222"/>
        <end position="243"/>
    </location>
</feature>
<evidence type="ECO:0000256" key="1">
    <source>
        <dbReference type="ARBA" id="ARBA00004651"/>
    </source>
</evidence>
<evidence type="ECO:0000256" key="6">
    <source>
        <dbReference type="ARBA" id="ARBA00023136"/>
    </source>
</evidence>
<feature type="transmembrane region" description="Helical" evidence="7">
    <location>
        <begin position="298"/>
        <end position="322"/>
    </location>
</feature>
<dbReference type="InterPro" id="IPR003317">
    <property type="entry name" value="Cyt-d_oxidase_su2"/>
</dbReference>
<evidence type="ECO:0000256" key="7">
    <source>
        <dbReference type="SAM" id="Phobius"/>
    </source>
</evidence>
<evidence type="ECO:0000256" key="2">
    <source>
        <dbReference type="ARBA" id="ARBA00007543"/>
    </source>
</evidence>
<protein>
    <submittedName>
        <fullName evidence="8">Cytochrome bd-I ubiquinol oxidase subunit 2 apoprotein</fullName>
    </submittedName>
</protein>
<feature type="transmembrane region" description="Helical" evidence="7">
    <location>
        <begin position="6"/>
        <end position="36"/>
    </location>
</feature>
<keyword evidence="6 7" id="KW-0472">Membrane</keyword>
<feature type="transmembrane region" description="Helical" evidence="7">
    <location>
        <begin position="190"/>
        <end position="210"/>
    </location>
</feature>
<gene>
    <name evidence="8" type="ORF">SAMN05216551_101246</name>
</gene>
<evidence type="ECO:0000256" key="3">
    <source>
        <dbReference type="ARBA" id="ARBA00022475"/>
    </source>
</evidence>
<keyword evidence="4 7" id="KW-0812">Transmembrane</keyword>
<keyword evidence="9" id="KW-1185">Reference proteome</keyword>
<sequence length="334" mass="36560">MLDLSLIWAGVIALGVLLYIVLDGFDLGIGILFTLFDDDHERNVMVNTIAPVWDGNETWLVLGGAGLFAAFPVVYAAALSALYLPLVLMLACLIFRGAAFELRGRARRSRHAWDLAFCGGSAGAAFFQGVVLGAWISGFPIVNREYAGGPFDWLTAFNLFVGLGVVLTYTVLGCGWLIYKTEGDMQRRLFKLMSPLIVVLLGAVAIVSAWTPLHSPQIAQRWFSTPNLFWFLPVPVVAVLAWFGTRIGVKREHPLLPFAMSLLLVFLGYSGLLISLWPNLVPPSLTIWQAAAPRESQAFALVGVAIVLPVILAYTAYAYWVFRGKVRPGDAGYH</sequence>
<dbReference type="GO" id="GO:0005886">
    <property type="term" value="C:plasma membrane"/>
    <property type="evidence" value="ECO:0007669"/>
    <property type="project" value="UniProtKB-SubCell"/>
</dbReference>
<feature type="transmembrane region" description="Helical" evidence="7">
    <location>
        <begin position="255"/>
        <end position="278"/>
    </location>
</feature>
<dbReference type="STRING" id="1770053.SAMN05216551_101246"/>
<evidence type="ECO:0000313" key="9">
    <source>
        <dbReference type="Proteomes" id="UP000243719"/>
    </source>
</evidence>
<reference evidence="9" key="1">
    <citation type="submission" date="2016-09" db="EMBL/GenBank/DDBJ databases">
        <authorList>
            <person name="Varghese N."/>
            <person name="Submissions S."/>
        </authorList>
    </citation>
    <scope>NUCLEOTIDE SEQUENCE [LARGE SCALE GENOMIC DNA]</scope>
    <source>
        <strain evidence="9">JS23</strain>
    </source>
</reference>
<dbReference type="Pfam" id="PF02322">
    <property type="entry name" value="Cyt_bd_oxida_II"/>
    <property type="match status" value="1"/>
</dbReference>
<feature type="transmembrane region" description="Helical" evidence="7">
    <location>
        <begin position="112"/>
        <end position="136"/>
    </location>
</feature>
<accession>A0A1H2PK28</accession>
<feature type="transmembrane region" description="Helical" evidence="7">
    <location>
        <begin position="81"/>
        <end position="100"/>
    </location>
</feature>
<dbReference type="AlphaFoldDB" id="A0A1H2PK28"/>
<keyword evidence="3" id="KW-1003">Cell membrane</keyword>